<proteinExistence type="predicted"/>
<dbReference type="SMART" id="SM00065">
    <property type="entry name" value="GAF"/>
    <property type="match status" value="1"/>
</dbReference>
<evidence type="ECO:0000313" key="4">
    <source>
        <dbReference type="EMBL" id="GEK82976.1"/>
    </source>
</evidence>
<dbReference type="SUPFAM" id="SSF81606">
    <property type="entry name" value="PP2C-like"/>
    <property type="match status" value="1"/>
</dbReference>
<dbReference type="InterPro" id="IPR003018">
    <property type="entry name" value="GAF"/>
</dbReference>
<comment type="caution">
    <text evidence="4">The sequence shown here is derived from an EMBL/GenBank/DDBJ whole genome shotgun (WGS) entry which is preliminary data.</text>
</comment>
<evidence type="ECO:0000259" key="2">
    <source>
        <dbReference type="SMART" id="SM00065"/>
    </source>
</evidence>
<evidence type="ECO:0008006" key="6">
    <source>
        <dbReference type="Google" id="ProtNLM"/>
    </source>
</evidence>
<dbReference type="RefSeq" id="WP_259394290.1">
    <property type="nucleotide sequence ID" value="NZ_BAAAHR010000003.1"/>
</dbReference>
<dbReference type="PANTHER" id="PTHR43156:SF2">
    <property type="entry name" value="STAGE II SPORULATION PROTEIN E"/>
    <property type="match status" value="1"/>
</dbReference>
<dbReference type="Gene3D" id="3.60.40.10">
    <property type="entry name" value="PPM-type phosphatase domain"/>
    <property type="match status" value="1"/>
</dbReference>
<dbReference type="Proteomes" id="UP000321154">
    <property type="component" value="Unassembled WGS sequence"/>
</dbReference>
<sequence>MQESTREARRQRAVESLGVIDTDRNPRLDRITRMARSIFGVPMSSVTVMDHDRALYLGRDGFDVPVSGRGDTPCRLVTDTGEIITTDDARLDPRFADIEAFLANDLGFYVGHPLKDGSGNVVGSFCLMDKEPRQLTPAEMAEFQDLAAWAQSELLADAESAQSRATQQALLPEAPLEIDDVHVEGVCLPSLSVGGDYFDYGVVGRHVHVAVGDVMGKGVGAAILGSSIRSACRAVSPTISGGRALGTAVDAIERAVLADLQRAGSFVTYFHAVLDLDTDELTYVDAGSGLALLVRSDGTIEQLMGADLPIGLEAQPHEALTTRLLPGDRLVVMSDGVLDVLEDELGWVDEVGSLISRSGDGERSDAPDLVDTITLMARERIARDDVTVVVLDRRP</sequence>
<gene>
    <name evidence="4" type="ORF">FFA01_12850</name>
</gene>
<dbReference type="SMART" id="SM00331">
    <property type="entry name" value="PP2C_SIG"/>
    <property type="match status" value="1"/>
</dbReference>
<organism evidence="4 5">
    <name type="scientific">Frigoribacterium faeni</name>
    <dbReference type="NCBI Taxonomy" id="145483"/>
    <lineage>
        <taxon>Bacteria</taxon>
        <taxon>Bacillati</taxon>
        <taxon>Actinomycetota</taxon>
        <taxon>Actinomycetes</taxon>
        <taxon>Micrococcales</taxon>
        <taxon>Microbacteriaceae</taxon>
        <taxon>Frigoribacterium</taxon>
    </lineage>
</organism>
<protein>
    <recommendedName>
        <fullName evidence="6">PPM-type phosphatase domain-containing protein</fullName>
    </recommendedName>
</protein>
<keyword evidence="1" id="KW-0378">Hydrolase</keyword>
<name>A0ABQ0UNB7_9MICO</name>
<reference evidence="4 5" key="1">
    <citation type="submission" date="2019-07" db="EMBL/GenBank/DDBJ databases">
        <title>Whole genome shotgun sequence of Frigoribacterium faeni NBRC 103066.</title>
        <authorList>
            <person name="Hosoyama A."/>
            <person name="Uohara A."/>
            <person name="Ohji S."/>
            <person name="Ichikawa N."/>
        </authorList>
    </citation>
    <scope>NUCLEOTIDE SEQUENCE [LARGE SCALE GENOMIC DNA]</scope>
    <source>
        <strain evidence="4 5">NBRC 103066</strain>
    </source>
</reference>
<dbReference type="Pfam" id="PF07228">
    <property type="entry name" value="SpoIIE"/>
    <property type="match status" value="1"/>
</dbReference>
<feature type="domain" description="GAF" evidence="2">
    <location>
        <begin position="23"/>
        <end position="164"/>
    </location>
</feature>
<evidence type="ECO:0000256" key="1">
    <source>
        <dbReference type="ARBA" id="ARBA00022801"/>
    </source>
</evidence>
<dbReference type="Gene3D" id="3.30.450.40">
    <property type="match status" value="1"/>
</dbReference>
<dbReference type="SUPFAM" id="SSF55781">
    <property type="entry name" value="GAF domain-like"/>
    <property type="match status" value="1"/>
</dbReference>
<accession>A0ABQ0UNB7</accession>
<dbReference type="PANTHER" id="PTHR43156">
    <property type="entry name" value="STAGE II SPORULATION PROTEIN E-RELATED"/>
    <property type="match status" value="1"/>
</dbReference>
<keyword evidence="5" id="KW-1185">Reference proteome</keyword>
<evidence type="ECO:0000259" key="3">
    <source>
        <dbReference type="SMART" id="SM00331"/>
    </source>
</evidence>
<feature type="domain" description="PPM-type phosphatase" evidence="3">
    <location>
        <begin position="178"/>
        <end position="393"/>
    </location>
</feature>
<dbReference type="InterPro" id="IPR029016">
    <property type="entry name" value="GAF-like_dom_sf"/>
</dbReference>
<evidence type="ECO:0000313" key="5">
    <source>
        <dbReference type="Proteomes" id="UP000321154"/>
    </source>
</evidence>
<dbReference type="EMBL" id="BJUV01000010">
    <property type="protein sequence ID" value="GEK82976.1"/>
    <property type="molecule type" value="Genomic_DNA"/>
</dbReference>
<dbReference type="Pfam" id="PF01590">
    <property type="entry name" value="GAF"/>
    <property type="match status" value="1"/>
</dbReference>
<dbReference type="InterPro" id="IPR052016">
    <property type="entry name" value="Bact_Sigma-Reg"/>
</dbReference>
<dbReference type="InterPro" id="IPR036457">
    <property type="entry name" value="PPM-type-like_dom_sf"/>
</dbReference>
<dbReference type="InterPro" id="IPR001932">
    <property type="entry name" value="PPM-type_phosphatase-like_dom"/>
</dbReference>